<feature type="compositionally biased region" description="Basic residues" evidence="1">
    <location>
        <begin position="35"/>
        <end position="49"/>
    </location>
</feature>
<comment type="caution">
    <text evidence="2">The sequence shown here is derived from an EMBL/GenBank/DDBJ whole genome shotgun (WGS) entry which is preliminary data.</text>
</comment>
<accession>A0A8J3FYP5</accession>
<gene>
    <name evidence="2" type="ORF">GCM10012275_50530</name>
</gene>
<protein>
    <submittedName>
        <fullName evidence="2">Uncharacterized protein</fullName>
    </submittedName>
</protein>
<reference evidence="2" key="1">
    <citation type="journal article" date="2014" name="Int. J. Syst. Evol. Microbiol.">
        <title>Complete genome sequence of Corynebacterium casei LMG S-19264T (=DSM 44701T), isolated from a smear-ripened cheese.</title>
        <authorList>
            <consortium name="US DOE Joint Genome Institute (JGI-PGF)"/>
            <person name="Walter F."/>
            <person name="Albersmeier A."/>
            <person name="Kalinowski J."/>
            <person name="Ruckert C."/>
        </authorList>
    </citation>
    <scope>NUCLEOTIDE SEQUENCE</scope>
    <source>
        <strain evidence="2">CGMCC 4.5737</strain>
    </source>
</reference>
<evidence type="ECO:0000313" key="3">
    <source>
        <dbReference type="Proteomes" id="UP000637578"/>
    </source>
</evidence>
<evidence type="ECO:0000313" key="2">
    <source>
        <dbReference type="EMBL" id="GGM73695.1"/>
    </source>
</evidence>
<proteinExistence type="predicted"/>
<dbReference type="AlphaFoldDB" id="A0A8J3FYP5"/>
<sequence length="79" mass="9328">MDTAMSLSGWELLAVFLAWLTITLVYGEIERRRALQPRRRQPRHARHTLPSRAQPTVAKLRQQHHADRIPYYPQVRRSA</sequence>
<reference evidence="2" key="2">
    <citation type="submission" date="2020-09" db="EMBL/GenBank/DDBJ databases">
        <authorList>
            <person name="Sun Q."/>
            <person name="Zhou Y."/>
        </authorList>
    </citation>
    <scope>NUCLEOTIDE SEQUENCE</scope>
    <source>
        <strain evidence="2">CGMCC 4.5737</strain>
    </source>
</reference>
<keyword evidence="3" id="KW-1185">Reference proteome</keyword>
<feature type="region of interest" description="Disordered" evidence="1">
    <location>
        <begin position="35"/>
        <end position="65"/>
    </location>
</feature>
<organism evidence="2 3">
    <name type="scientific">Longimycelium tulufanense</name>
    <dbReference type="NCBI Taxonomy" id="907463"/>
    <lineage>
        <taxon>Bacteria</taxon>
        <taxon>Bacillati</taxon>
        <taxon>Actinomycetota</taxon>
        <taxon>Actinomycetes</taxon>
        <taxon>Pseudonocardiales</taxon>
        <taxon>Pseudonocardiaceae</taxon>
        <taxon>Longimycelium</taxon>
    </lineage>
</organism>
<dbReference type="RefSeq" id="WP_189060920.1">
    <property type="nucleotide sequence ID" value="NZ_BMMK01000031.1"/>
</dbReference>
<dbReference type="Proteomes" id="UP000637578">
    <property type="component" value="Unassembled WGS sequence"/>
</dbReference>
<name>A0A8J3FYP5_9PSEU</name>
<dbReference type="EMBL" id="BMMK01000031">
    <property type="protein sequence ID" value="GGM73695.1"/>
    <property type="molecule type" value="Genomic_DNA"/>
</dbReference>
<evidence type="ECO:0000256" key="1">
    <source>
        <dbReference type="SAM" id="MobiDB-lite"/>
    </source>
</evidence>